<dbReference type="InterPro" id="IPR023772">
    <property type="entry name" value="DNA-bd_HTH_TetR-type_CS"/>
</dbReference>
<protein>
    <submittedName>
        <fullName evidence="7">Transcriptional regulator, TetR family</fullName>
    </submittedName>
</protein>
<gene>
    <name evidence="7" type="ORF">SAMN02745124_03879</name>
</gene>
<evidence type="ECO:0000259" key="6">
    <source>
        <dbReference type="PROSITE" id="PS50977"/>
    </source>
</evidence>
<evidence type="ECO:0000256" key="5">
    <source>
        <dbReference type="PROSITE-ProRule" id="PRU00335"/>
    </source>
</evidence>
<organism evidence="7 8">
    <name type="scientific">Desulfofustis glycolicus DSM 9705</name>
    <dbReference type="NCBI Taxonomy" id="1121409"/>
    <lineage>
        <taxon>Bacteria</taxon>
        <taxon>Pseudomonadati</taxon>
        <taxon>Thermodesulfobacteriota</taxon>
        <taxon>Desulfobulbia</taxon>
        <taxon>Desulfobulbales</taxon>
        <taxon>Desulfocapsaceae</taxon>
        <taxon>Desulfofustis</taxon>
    </lineage>
</organism>
<dbReference type="PRINTS" id="PR00455">
    <property type="entry name" value="HTHTETR"/>
</dbReference>
<dbReference type="GO" id="GO:0000976">
    <property type="term" value="F:transcription cis-regulatory region binding"/>
    <property type="evidence" value="ECO:0007669"/>
    <property type="project" value="TreeGrafter"/>
</dbReference>
<dbReference type="InterPro" id="IPR013572">
    <property type="entry name" value="Tscrpt_reg_MAATS_C"/>
</dbReference>
<dbReference type="OrthoDB" id="9798857at2"/>
<dbReference type="InterPro" id="IPR001647">
    <property type="entry name" value="HTH_TetR"/>
</dbReference>
<sequence length="214" mass="24030">MARKTKEEARQTRTDILSAAIRIFSVRGVSRTTLNDIAKEAGVTRGAIYWHFNNKNDLLAALWDQLFLPIEPIVQASESSDESDPLGRMREALLSLFTSLASDPTQLQLFRILHDKCELVEDTGTEHLHRANCHRDGLKRIGTVLSNSVARGQLPPDYNIHLASIAAISFIDGLLANWLMFPTLIRADREIPLLVDELMAMLRRGFSARSHDSQ</sequence>
<dbReference type="Pfam" id="PF08361">
    <property type="entry name" value="TetR_C_2"/>
    <property type="match status" value="1"/>
</dbReference>
<dbReference type="PANTHER" id="PTHR30055:SF240">
    <property type="entry name" value="HTH-TYPE TRANSCRIPTIONAL REGULATOR ACRR"/>
    <property type="match status" value="1"/>
</dbReference>
<dbReference type="PANTHER" id="PTHR30055">
    <property type="entry name" value="HTH-TYPE TRANSCRIPTIONAL REGULATOR RUTR"/>
    <property type="match status" value="1"/>
</dbReference>
<keyword evidence="8" id="KW-1185">Reference proteome</keyword>
<dbReference type="PROSITE" id="PS01081">
    <property type="entry name" value="HTH_TETR_1"/>
    <property type="match status" value="1"/>
</dbReference>
<dbReference type="EMBL" id="FQXS01000033">
    <property type="protein sequence ID" value="SHI09833.1"/>
    <property type="molecule type" value="Genomic_DNA"/>
</dbReference>
<dbReference type="Gene3D" id="1.10.357.10">
    <property type="entry name" value="Tetracycline Repressor, domain 2"/>
    <property type="match status" value="1"/>
</dbReference>
<dbReference type="Proteomes" id="UP000184139">
    <property type="component" value="Unassembled WGS sequence"/>
</dbReference>
<dbReference type="SUPFAM" id="SSF46689">
    <property type="entry name" value="Homeodomain-like"/>
    <property type="match status" value="1"/>
</dbReference>
<evidence type="ECO:0000256" key="2">
    <source>
        <dbReference type="ARBA" id="ARBA00023015"/>
    </source>
</evidence>
<proteinExistence type="predicted"/>
<dbReference type="Pfam" id="PF00440">
    <property type="entry name" value="TetR_N"/>
    <property type="match status" value="1"/>
</dbReference>
<dbReference type="PROSITE" id="PS50977">
    <property type="entry name" value="HTH_TETR_2"/>
    <property type="match status" value="1"/>
</dbReference>
<dbReference type="InterPro" id="IPR036271">
    <property type="entry name" value="Tet_transcr_reg_TetR-rel_C_sf"/>
</dbReference>
<keyword evidence="1" id="KW-0678">Repressor</keyword>
<dbReference type="RefSeq" id="WP_073378754.1">
    <property type="nucleotide sequence ID" value="NZ_FQXS01000033.1"/>
</dbReference>
<keyword evidence="2" id="KW-0805">Transcription regulation</keyword>
<keyword evidence="3 5" id="KW-0238">DNA-binding</keyword>
<evidence type="ECO:0000256" key="4">
    <source>
        <dbReference type="ARBA" id="ARBA00023163"/>
    </source>
</evidence>
<evidence type="ECO:0000313" key="7">
    <source>
        <dbReference type="EMBL" id="SHI09833.1"/>
    </source>
</evidence>
<feature type="domain" description="HTH tetR-type" evidence="6">
    <location>
        <begin position="10"/>
        <end position="70"/>
    </location>
</feature>
<dbReference type="SUPFAM" id="SSF48498">
    <property type="entry name" value="Tetracyclin repressor-like, C-terminal domain"/>
    <property type="match status" value="1"/>
</dbReference>
<feature type="DNA-binding region" description="H-T-H motif" evidence="5">
    <location>
        <begin position="33"/>
        <end position="52"/>
    </location>
</feature>
<accession>A0A1M5YE91</accession>
<keyword evidence="4" id="KW-0804">Transcription</keyword>
<dbReference type="AlphaFoldDB" id="A0A1M5YE91"/>
<dbReference type="InterPro" id="IPR050109">
    <property type="entry name" value="HTH-type_TetR-like_transc_reg"/>
</dbReference>
<dbReference type="GO" id="GO:0003700">
    <property type="term" value="F:DNA-binding transcription factor activity"/>
    <property type="evidence" value="ECO:0007669"/>
    <property type="project" value="TreeGrafter"/>
</dbReference>
<dbReference type="STRING" id="1121409.SAMN02745124_03879"/>
<evidence type="ECO:0000256" key="3">
    <source>
        <dbReference type="ARBA" id="ARBA00023125"/>
    </source>
</evidence>
<reference evidence="7 8" key="1">
    <citation type="submission" date="2016-11" db="EMBL/GenBank/DDBJ databases">
        <authorList>
            <person name="Jaros S."/>
            <person name="Januszkiewicz K."/>
            <person name="Wedrychowicz H."/>
        </authorList>
    </citation>
    <scope>NUCLEOTIDE SEQUENCE [LARGE SCALE GENOMIC DNA]</scope>
    <source>
        <strain evidence="7 8">DSM 9705</strain>
    </source>
</reference>
<evidence type="ECO:0000313" key="8">
    <source>
        <dbReference type="Proteomes" id="UP000184139"/>
    </source>
</evidence>
<dbReference type="InterPro" id="IPR009057">
    <property type="entry name" value="Homeodomain-like_sf"/>
</dbReference>
<evidence type="ECO:0000256" key="1">
    <source>
        <dbReference type="ARBA" id="ARBA00022491"/>
    </source>
</evidence>
<name>A0A1M5YE91_9BACT</name>